<keyword evidence="3 5" id="KW-1133">Transmembrane helix</keyword>
<dbReference type="Pfam" id="PF00001">
    <property type="entry name" value="7tm_1"/>
    <property type="match status" value="1"/>
</dbReference>
<evidence type="ECO:0000256" key="4">
    <source>
        <dbReference type="ARBA" id="ARBA00023136"/>
    </source>
</evidence>
<dbReference type="Proteomes" id="UP000472273">
    <property type="component" value="Unplaced"/>
</dbReference>
<reference evidence="7" key="2">
    <citation type="submission" date="2025-09" db="UniProtKB">
        <authorList>
            <consortium name="Ensembl"/>
        </authorList>
    </citation>
    <scope>IDENTIFICATION</scope>
</reference>
<keyword evidence="4 5" id="KW-0472">Membrane</keyword>
<proteinExistence type="predicted"/>
<organism evidence="7 8">
    <name type="scientific">Pseudonaja textilis</name>
    <name type="common">Eastern brown snake</name>
    <dbReference type="NCBI Taxonomy" id="8673"/>
    <lineage>
        <taxon>Eukaryota</taxon>
        <taxon>Metazoa</taxon>
        <taxon>Chordata</taxon>
        <taxon>Craniata</taxon>
        <taxon>Vertebrata</taxon>
        <taxon>Euteleostomi</taxon>
        <taxon>Lepidosauria</taxon>
        <taxon>Squamata</taxon>
        <taxon>Bifurcata</taxon>
        <taxon>Unidentata</taxon>
        <taxon>Episquamata</taxon>
        <taxon>Toxicofera</taxon>
        <taxon>Serpentes</taxon>
        <taxon>Colubroidea</taxon>
        <taxon>Elapidae</taxon>
        <taxon>Hydrophiinae</taxon>
        <taxon>Pseudonaja</taxon>
    </lineage>
</organism>
<dbReference type="OMA" id="VCFFTTV"/>
<evidence type="ECO:0000256" key="2">
    <source>
        <dbReference type="ARBA" id="ARBA00022692"/>
    </source>
</evidence>
<dbReference type="GeneTree" id="ENSGT01050000244828"/>
<evidence type="ECO:0000313" key="8">
    <source>
        <dbReference type="Proteomes" id="UP000472273"/>
    </source>
</evidence>
<dbReference type="Gene3D" id="1.20.1070.10">
    <property type="entry name" value="Rhodopsin 7-helix transmembrane proteins"/>
    <property type="match status" value="1"/>
</dbReference>
<feature type="transmembrane region" description="Helical" evidence="5">
    <location>
        <begin position="23"/>
        <end position="45"/>
    </location>
</feature>
<dbReference type="GO" id="GO:0016020">
    <property type="term" value="C:membrane"/>
    <property type="evidence" value="ECO:0007669"/>
    <property type="project" value="UniProtKB-SubCell"/>
</dbReference>
<evidence type="ECO:0000256" key="5">
    <source>
        <dbReference type="SAM" id="Phobius"/>
    </source>
</evidence>
<evidence type="ECO:0000313" key="7">
    <source>
        <dbReference type="Ensembl" id="ENSPTXP00000013017.1"/>
    </source>
</evidence>
<feature type="transmembrane region" description="Helical" evidence="5">
    <location>
        <begin position="57"/>
        <end position="77"/>
    </location>
</feature>
<dbReference type="PROSITE" id="PS50262">
    <property type="entry name" value="G_PROTEIN_RECEP_F1_2"/>
    <property type="match status" value="1"/>
</dbReference>
<name>A0A670YMT2_PSETE</name>
<dbReference type="GO" id="GO:0004930">
    <property type="term" value="F:G protein-coupled receptor activity"/>
    <property type="evidence" value="ECO:0007669"/>
    <property type="project" value="InterPro"/>
</dbReference>
<dbReference type="AlphaFoldDB" id="A0A670YMT2"/>
<dbReference type="SUPFAM" id="SSF81321">
    <property type="entry name" value="Family A G protein-coupled receptor-like"/>
    <property type="match status" value="1"/>
</dbReference>
<protein>
    <recommendedName>
        <fullName evidence="6">G-protein coupled receptors family 1 profile domain-containing protein</fullName>
    </recommendedName>
</protein>
<feature type="domain" description="G-protein coupled receptors family 1 profile" evidence="6">
    <location>
        <begin position="39"/>
        <end position="97"/>
    </location>
</feature>
<keyword evidence="2 5" id="KW-0812">Transmembrane</keyword>
<evidence type="ECO:0000259" key="6">
    <source>
        <dbReference type="PROSITE" id="PS50262"/>
    </source>
</evidence>
<keyword evidence="8" id="KW-1185">Reference proteome</keyword>
<dbReference type="PANTHER" id="PTHR48001">
    <property type="entry name" value="OLFACTORY RECEPTOR"/>
    <property type="match status" value="1"/>
</dbReference>
<dbReference type="PRINTS" id="PR00237">
    <property type="entry name" value="GPCRRHODOPSN"/>
</dbReference>
<reference evidence="7" key="1">
    <citation type="submission" date="2025-08" db="UniProtKB">
        <authorList>
            <consortium name="Ensembl"/>
        </authorList>
    </citation>
    <scope>IDENTIFICATION</scope>
</reference>
<comment type="subcellular location">
    <subcellularLocation>
        <location evidence="1">Membrane</location>
    </subcellularLocation>
</comment>
<dbReference type="InterPro" id="IPR017452">
    <property type="entry name" value="GPCR_Rhodpsn_7TM"/>
</dbReference>
<dbReference type="Ensembl" id="ENSPTXT00000013428.1">
    <property type="protein sequence ID" value="ENSPTXP00000013017.1"/>
    <property type="gene ID" value="ENSPTXG00000009106.1"/>
</dbReference>
<accession>A0A670YMT2</accession>
<dbReference type="InterPro" id="IPR000276">
    <property type="entry name" value="GPCR_Rhodpsn"/>
</dbReference>
<sequence length="97" mass="11161">MGNQSIVTEFLLMGFTDDRETQILHLVMFLIVYLTAVLGNLLIIMAVTLDHYLHNPMYFFLVHLSFLDLCFISTTVPKSIAISTTKKQNSNICWMLF</sequence>
<evidence type="ECO:0000256" key="3">
    <source>
        <dbReference type="ARBA" id="ARBA00022989"/>
    </source>
</evidence>
<evidence type="ECO:0000256" key="1">
    <source>
        <dbReference type="ARBA" id="ARBA00004370"/>
    </source>
</evidence>